<name>A0AAD9L0M6_RIDPI</name>
<protein>
    <submittedName>
        <fullName evidence="2">Uncharacterized protein</fullName>
    </submittedName>
</protein>
<proteinExistence type="predicted"/>
<keyword evidence="3" id="KW-1185">Reference proteome</keyword>
<accession>A0AAD9L0M6</accession>
<comment type="caution">
    <text evidence="2">The sequence shown here is derived from an EMBL/GenBank/DDBJ whole genome shotgun (WGS) entry which is preliminary data.</text>
</comment>
<evidence type="ECO:0000256" key="1">
    <source>
        <dbReference type="SAM" id="MobiDB-lite"/>
    </source>
</evidence>
<evidence type="ECO:0000313" key="3">
    <source>
        <dbReference type="Proteomes" id="UP001209878"/>
    </source>
</evidence>
<dbReference type="EMBL" id="JAODUO010000452">
    <property type="protein sequence ID" value="KAK2180238.1"/>
    <property type="molecule type" value="Genomic_DNA"/>
</dbReference>
<organism evidence="2 3">
    <name type="scientific">Ridgeia piscesae</name>
    <name type="common">Tubeworm</name>
    <dbReference type="NCBI Taxonomy" id="27915"/>
    <lineage>
        <taxon>Eukaryota</taxon>
        <taxon>Metazoa</taxon>
        <taxon>Spiralia</taxon>
        <taxon>Lophotrochozoa</taxon>
        <taxon>Annelida</taxon>
        <taxon>Polychaeta</taxon>
        <taxon>Sedentaria</taxon>
        <taxon>Canalipalpata</taxon>
        <taxon>Sabellida</taxon>
        <taxon>Siboglinidae</taxon>
        <taxon>Ridgeia</taxon>
    </lineage>
</organism>
<dbReference type="AlphaFoldDB" id="A0AAD9L0M6"/>
<feature type="region of interest" description="Disordered" evidence="1">
    <location>
        <begin position="26"/>
        <end position="53"/>
    </location>
</feature>
<sequence>MTLRCHLRLLQEYMQYPRIRELLTSPKQATHPLRSEPRKQMPQNPSNHRHCQPGSQTCLVSSTTIQPMVFILRNFPCG</sequence>
<evidence type="ECO:0000313" key="2">
    <source>
        <dbReference type="EMBL" id="KAK2180238.1"/>
    </source>
</evidence>
<gene>
    <name evidence="2" type="ORF">NP493_452g01030</name>
</gene>
<dbReference type="Proteomes" id="UP001209878">
    <property type="component" value="Unassembled WGS sequence"/>
</dbReference>
<reference evidence="2" key="1">
    <citation type="journal article" date="2023" name="Mol. Biol. Evol.">
        <title>Third-Generation Sequencing Reveals the Adaptive Role of the Epigenome in Three Deep-Sea Polychaetes.</title>
        <authorList>
            <person name="Perez M."/>
            <person name="Aroh O."/>
            <person name="Sun Y."/>
            <person name="Lan Y."/>
            <person name="Juniper S.K."/>
            <person name="Young C.R."/>
            <person name="Angers B."/>
            <person name="Qian P.Y."/>
        </authorList>
    </citation>
    <scope>NUCLEOTIDE SEQUENCE</scope>
    <source>
        <strain evidence="2">R07B-5</strain>
    </source>
</reference>